<sequence length="58" mass="6530">MSRRCDVTCFLVTTSPLLSKGCVCPQCRDTGNDLRVVENMEKSMSKVEFSKEMRTSPP</sequence>
<evidence type="ECO:0000313" key="2">
    <source>
        <dbReference type="Proteomes" id="UP000593572"/>
    </source>
</evidence>
<reference evidence="1 2" key="1">
    <citation type="journal article" date="2019" name="Genome Biol. Evol.">
        <title>Insights into the evolution of the New World diploid cottons (Gossypium, subgenus Houzingenia) based on genome sequencing.</title>
        <authorList>
            <person name="Grover C.E."/>
            <person name="Arick M.A. 2nd"/>
            <person name="Thrash A."/>
            <person name="Conover J.L."/>
            <person name="Sanders W.S."/>
            <person name="Peterson D.G."/>
            <person name="Frelichowski J.E."/>
            <person name="Scheffler J.A."/>
            <person name="Scheffler B.E."/>
            <person name="Wendel J.F."/>
        </authorList>
    </citation>
    <scope>NUCLEOTIDE SEQUENCE [LARGE SCALE GENOMIC DNA]</scope>
    <source>
        <strain evidence="1">157</strain>
        <tissue evidence="1">Leaf</tissue>
    </source>
</reference>
<protein>
    <submittedName>
        <fullName evidence="1">Uncharacterized protein</fullName>
    </submittedName>
</protein>
<feature type="non-terminal residue" evidence="1">
    <location>
        <position position="1"/>
    </location>
</feature>
<dbReference type="Proteomes" id="UP000593572">
    <property type="component" value="Unassembled WGS sequence"/>
</dbReference>
<name>A0A7J8M942_9ROSI</name>
<keyword evidence="2" id="KW-1185">Reference proteome</keyword>
<gene>
    <name evidence="1" type="ORF">Golob_018043</name>
</gene>
<organism evidence="1 2">
    <name type="scientific">Gossypium lobatum</name>
    <dbReference type="NCBI Taxonomy" id="34289"/>
    <lineage>
        <taxon>Eukaryota</taxon>
        <taxon>Viridiplantae</taxon>
        <taxon>Streptophyta</taxon>
        <taxon>Embryophyta</taxon>
        <taxon>Tracheophyta</taxon>
        <taxon>Spermatophyta</taxon>
        <taxon>Magnoliopsida</taxon>
        <taxon>eudicotyledons</taxon>
        <taxon>Gunneridae</taxon>
        <taxon>Pentapetalae</taxon>
        <taxon>rosids</taxon>
        <taxon>malvids</taxon>
        <taxon>Malvales</taxon>
        <taxon>Malvaceae</taxon>
        <taxon>Malvoideae</taxon>
        <taxon>Gossypium</taxon>
    </lineage>
</organism>
<accession>A0A7J8M942</accession>
<comment type="caution">
    <text evidence="1">The sequence shown here is derived from an EMBL/GenBank/DDBJ whole genome shotgun (WGS) entry which is preliminary data.</text>
</comment>
<dbReference type="EMBL" id="JABEZX010000007">
    <property type="protein sequence ID" value="MBA0561194.1"/>
    <property type="molecule type" value="Genomic_DNA"/>
</dbReference>
<proteinExistence type="predicted"/>
<dbReference type="AlphaFoldDB" id="A0A7J8M942"/>
<evidence type="ECO:0000313" key="1">
    <source>
        <dbReference type="EMBL" id="MBA0561194.1"/>
    </source>
</evidence>